<evidence type="ECO:0000259" key="5">
    <source>
        <dbReference type="Pfam" id="PF00464"/>
    </source>
</evidence>
<name>A0A804KWS5_MUSAM</name>
<dbReference type="InterPro" id="IPR015421">
    <property type="entry name" value="PyrdxlP-dep_Trfase_major"/>
</dbReference>
<proteinExistence type="predicted"/>
<dbReference type="PANTHER" id="PTHR11680:SF7">
    <property type="entry name" value="SERINE HYDROXYMETHYLTRANSFERASE 7"/>
    <property type="match status" value="1"/>
</dbReference>
<dbReference type="AlphaFoldDB" id="A0A804KWS5"/>
<dbReference type="Gramene" id="Ma10_t16070.3">
    <property type="protein sequence ID" value="Ma10_p16070.3"/>
    <property type="gene ID" value="Ma10_g16070"/>
</dbReference>
<keyword evidence="7" id="KW-1185">Reference proteome</keyword>
<evidence type="ECO:0000313" key="7">
    <source>
        <dbReference type="Proteomes" id="UP000012960"/>
    </source>
</evidence>
<comment type="catalytic activity">
    <reaction evidence="1">
        <text>(6R)-5,10-methylene-5,6,7,8-tetrahydrofolate + glycine + H2O = (6S)-5,6,7,8-tetrahydrofolate + L-serine</text>
        <dbReference type="Rhea" id="RHEA:15481"/>
        <dbReference type="ChEBI" id="CHEBI:15377"/>
        <dbReference type="ChEBI" id="CHEBI:15636"/>
        <dbReference type="ChEBI" id="CHEBI:33384"/>
        <dbReference type="ChEBI" id="CHEBI:57305"/>
        <dbReference type="ChEBI" id="CHEBI:57453"/>
        <dbReference type="EC" id="2.1.2.1"/>
    </reaction>
</comment>
<dbReference type="GO" id="GO:0035999">
    <property type="term" value="P:tetrahydrofolate interconversion"/>
    <property type="evidence" value="ECO:0007669"/>
    <property type="project" value="UniProtKB-UniPathway"/>
</dbReference>
<reference evidence="6" key="1">
    <citation type="submission" date="2021-05" db="UniProtKB">
        <authorList>
            <consortium name="EnsemblPlants"/>
        </authorList>
    </citation>
    <scope>IDENTIFICATION</scope>
    <source>
        <strain evidence="6">subsp. malaccensis</strain>
    </source>
</reference>
<keyword evidence="3" id="KW-0663">Pyridoxal phosphate</keyword>
<dbReference type="OrthoDB" id="10265628at2759"/>
<organism evidence="6 7">
    <name type="scientific">Musa acuminata subsp. malaccensis</name>
    <name type="common">Wild banana</name>
    <name type="synonym">Musa malaccensis</name>
    <dbReference type="NCBI Taxonomy" id="214687"/>
    <lineage>
        <taxon>Eukaryota</taxon>
        <taxon>Viridiplantae</taxon>
        <taxon>Streptophyta</taxon>
        <taxon>Embryophyta</taxon>
        <taxon>Tracheophyta</taxon>
        <taxon>Spermatophyta</taxon>
        <taxon>Magnoliopsida</taxon>
        <taxon>Liliopsida</taxon>
        <taxon>Zingiberales</taxon>
        <taxon>Musaceae</taxon>
        <taxon>Musa</taxon>
    </lineage>
</organism>
<evidence type="ECO:0000313" key="6">
    <source>
        <dbReference type="EnsemblPlants" id="Ma10_p16070.3"/>
    </source>
</evidence>
<dbReference type="PANTHER" id="PTHR11680">
    <property type="entry name" value="SERINE HYDROXYMETHYLTRANSFERASE"/>
    <property type="match status" value="1"/>
</dbReference>
<sequence length="277" mass="31166">MSPSRSPLGLSPGFRLAACLFPGRQPGSAGAGPVEPSDGKESGEAERGKEEKIRVWESLMRGESAFSILAPSKKAKVEPDLETRRAAVWSRVNQLLSAALSDIFAIMEKEMQFQVKGIELNTTLNFVCCIVLKTLVSHLIDEYSEAYPRYGYYGWDQCISQIEQLCSGRALMAFDLDLECWAVNVQVYLCTLANFEVYIGSLFPKDPIVELDFPSYGNKILGASMFPQGLSYEVNLLIGCIDYDKLEKKDMGLRSQKMLVWKERLYSSREWEFDVCM</sequence>
<dbReference type="InterPro" id="IPR039429">
    <property type="entry name" value="SHMT-like_dom"/>
</dbReference>
<feature type="domain" description="Serine hydroxymethyltransferase-like" evidence="5">
    <location>
        <begin position="101"/>
        <end position="273"/>
    </location>
</feature>
<dbReference type="SUPFAM" id="SSF53383">
    <property type="entry name" value="PLP-dependent transferases"/>
    <property type="match status" value="1"/>
</dbReference>
<feature type="region of interest" description="Disordered" evidence="4">
    <location>
        <begin position="24"/>
        <end position="50"/>
    </location>
</feature>
<dbReference type="Pfam" id="PF00464">
    <property type="entry name" value="SHMT"/>
    <property type="match status" value="1"/>
</dbReference>
<accession>A0A804KWS5</accession>
<comment type="cofactor">
    <cofactor evidence="2">
        <name>pyridoxal 5'-phosphate</name>
        <dbReference type="ChEBI" id="CHEBI:597326"/>
    </cofactor>
</comment>
<dbReference type="GO" id="GO:0004372">
    <property type="term" value="F:glycine hydroxymethyltransferase activity"/>
    <property type="evidence" value="ECO:0007669"/>
    <property type="project" value="UniProtKB-EC"/>
</dbReference>
<protein>
    <recommendedName>
        <fullName evidence="5">Serine hydroxymethyltransferase-like domain-containing protein</fullName>
    </recommendedName>
</protein>
<dbReference type="InterPro" id="IPR049943">
    <property type="entry name" value="Ser_HO-MeTrfase-like"/>
</dbReference>
<evidence type="ECO:0000256" key="3">
    <source>
        <dbReference type="ARBA" id="ARBA00022898"/>
    </source>
</evidence>
<feature type="compositionally biased region" description="Basic and acidic residues" evidence="4">
    <location>
        <begin position="37"/>
        <end position="50"/>
    </location>
</feature>
<dbReference type="EnsemblPlants" id="Ma10_t16070.3">
    <property type="protein sequence ID" value="Ma10_p16070.3"/>
    <property type="gene ID" value="Ma10_g16070"/>
</dbReference>
<dbReference type="Proteomes" id="UP000012960">
    <property type="component" value="Unplaced"/>
</dbReference>
<dbReference type="Gene3D" id="3.40.640.10">
    <property type="entry name" value="Type I PLP-dependent aspartate aminotransferase-like (Major domain)"/>
    <property type="match status" value="1"/>
</dbReference>
<dbReference type="InterPro" id="IPR015424">
    <property type="entry name" value="PyrdxlP-dep_Trfase"/>
</dbReference>
<evidence type="ECO:0000256" key="4">
    <source>
        <dbReference type="SAM" id="MobiDB-lite"/>
    </source>
</evidence>
<evidence type="ECO:0000256" key="1">
    <source>
        <dbReference type="ARBA" id="ARBA00001528"/>
    </source>
</evidence>
<dbReference type="UniPathway" id="UPA00193"/>
<evidence type="ECO:0000256" key="2">
    <source>
        <dbReference type="ARBA" id="ARBA00001933"/>
    </source>
</evidence>